<evidence type="ECO:0000313" key="3">
    <source>
        <dbReference type="Proteomes" id="UP000198727"/>
    </source>
</evidence>
<accession>A0A1I5QRC4</accession>
<gene>
    <name evidence="2" type="ORF">SAMN05421810_102725</name>
</gene>
<sequence length="251" mass="26874">MTGTIAAAPLRPAAASELDLPPGRWHGELWLTDRPLDRPRSFLAGVAAQPRTALWPLLVPPECNVGELFAARAPSRIDRDPGAVLARWWAGAGERRHGLGTFSAFPAFPGLARPAWIRADPLAEAGNTGSLLAARAPHRLGLVRASRPADVPALLGWCPPSAGEEGPAGVSAVLRSWEDRFGAVLISLGPRAVELSVAAPPRTPDRALAVAAEHLAFCPEPDHPSRDEPWAFANELVGRRRWRFRWAPGGV</sequence>
<dbReference type="EMBL" id="FOWW01000002">
    <property type="protein sequence ID" value="SFP48607.1"/>
    <property type="molecule type" value="Genomic_DNA"/>
</dbReference>
<name>A0A1I5QRC4_9PSEU</name>
<dbReference type="STRING" id="587909.SAMN05421810_102725"/>
<organism evidence="2 3">
    <name type="scientific">Amycolatopsis arida</name>
    <dbReference type="NCBI Taxonomy" id="587909"/>
    <lineage>
        <taxon>Bacteria</taxon>
        <taxon>Bacillati</taxon>
        <taxon>Actinomycetota</taxon>
        <taxon>Actinomycetes</taxon>
        <taxon>Pseudonocardiales</taxon>
        <taxon>Pseudonocardiaceae</taxon>
        <taxon>Amycolatopsis</taxon>
    </lineage>
</organism>
<evidence type="ECO:0000259" key="1">
    <source>
        <dbReference type="Pfam" id="PF14062"/>
    </source>
</evidence>
<protein>
    <recommendedName>
        <fullName evidence="1">DUF4253 domain-containing protein</fullName>
    </recommendedName>
</protein>
<dbReference type="InterPro" id="IPR025349">
    <property type="entry name" value="DUF4253"/>
</dbReference>
<dbReference type="Proteomes" id="UP000198727">
    <property type="component" value="Unassembled WGS sequence"/>
</dbReference>
<keyword evidence="3" id="KW-1185">Reference proteome</keyword>
<dbReference type="AlphaFoldDB" id="A0A1I5QRC4"/>
<reference evidence="3" key="1">
    <citation type="submission" date="2016-10" db="EMBL/GenBank/DDBJ databases">
        <authorList>
            <person name="Varghese N."/>
            <person name="Submissions S."/>
        </authorList>
    </citation>
    <scope>NUCLEOTIDE SEQUENCE [LARGE SCALE GENOMIC DNA]</scope>
    <source>
        <strain evidence="3">CGMCC 4.5579</strain>
    </source>
</reference>
<dbReference type="Pfam" id="PF14062">
    <property type="entry name" value="DUF4253"/>
    <property type="match status" value="1"/>
</dbReference>
<evidence type="ECO:0000313" key="2">
    <source>
        <dbReference type="EMBL" id="SFP48607.1"/>
    </source>
</evidence>
<dbReference type="RefSeq" id="WP_092529429.1">
    <property type="nucleotide sequence ID" value="NZ_FOWW01000002.1"/>
</dbReference>
<dbReference type="OrthoDB" id="7839592at2"/>
<feature type="domain" description="DUF4253" evidence="1">
    <location>
        <begin position="139"/>
        <end position="246"/>
    </location>
</feature>
<proteinExistence type="predicted"/>